<dbReference type="InterPro" id="IPR020807">
    <property type="entry name" value="PKS_DH"/>
</dbReference>
<dbReference type="InterPro" id="IPR013968">
    <property type="entry name" value="PKS_KR"/>
</dbReference>
<dbReference type="Pfam" id="PF14765">
    <property type="entry name" value="PS-DH"/>
    <property type="match status" value="1"/>
</dbReference>
<evidence type="ECO:0000259" key="11">
    <source>
        <dbReference type="PROSITE" id="PS52004"/>
    </source>
</evidence>
<dbReference type="InterPro" id="IPR057326">
    <property type="entry name" value="KR_dom"/>
</dbReference>
<dbReference type="GO" id="GO:0031177">
    <property type="term" value="F:phosphopantetheine binding"/>
    <property type="evidence" value="ECO:0007669"/>
    <property type="project" value="InterPro"/>
</dbReference>
<dbReference type="InterPro" id="IPR029058">
    <property type="entry name" value="AB_hydrolase_fold"/>
</dbReference>
<dbReference type="SUPFAM" id="SSF53901">
    <property type="entry name" value="Thiolase-like"/>
    <property type="match status" value="1"/>
</dbReference>
<dbReference type="InterPro" id="IPR016035">
    <property type="entry name" value="Acyl_Trfase/lysoPLipase"/>
</dbReference>
<dbReference type="SMART" id="SM00826">
    <property type="entry name" value="PKS_DH"/>
    <property type="match status" value="1"/>
</dbReference>
<dbReference type="SMART" id="SM00825">
    <property type="entry name" value="PKS_KS"/>
    <property type="match status" value="1"/>
</dbReference>
<dbReference type="PROSITE" id="PS50075">
    <property type="entry name" value="CARRIER"/>
    <property type="match status" value="1"/>
</dbReference>
<evidence type="ECO:0000256" key="5">
    <source>
        <dbReference type="ARBA" id="ARBA00022832"/>
    </source>
</evidence>
<dbReference type="InterPro" id="IPR014031">
    <property type="entry name" value="Ketoacyl_synth_C"/>
</dbReference>
<sequence>MTHEEFTEGVEPIAVIGMAARVPGAGDVDQFWRNLVDGVESITFYTREEQLALGVTEEELADPSWVSAAPVIDELEHFDAELFGMTPREAELANPQHRLFLETSHSALEDAGYDPVRYPGAIGVYAGTGADHYQWTNLFRNAELWQKAAGNLGISSSNFPDYVATLVSYKLNLRGPSLTVHTACSTSLVATHLAVEALRNGECDMALAGGVCVELPHGKGYQGMEGYTSPDGHCRPFDARADGTLWGSGVGVVVLKRLSDAIADGDHVRGVVLGNAINNDGSDKVGFSAPSVEGQVECVAQALAVADIDPRTVGYVEAHGTGTALGDPIEVAALSTAYAQGTDDRQWCALGSVKSNLGHLSQAAGVIGLIKTVLALEHRLIPSTINFESVNPAIDLENSPFHIATTLSKWESDGTPRRAAVSSFGIGGTNAHLILEEAPAPEASEEGRVASPAHLLQVSAHTEAALSAAVGRLAAHLEDDPDRDLADIAYTLRVGRTARAHRAVVVASDPQAAVKALRKPVTGHVAGPAPRVAFLFTGQGGQYAGMGAELYEAEPVFRAVVDECAAILEPELGLDIRTLMFTAGNDDALGQTRYTQPALFVLEYALAALWRHWGVEPAAMIGHSIGEYVAATLAGVFEPADALRLVAVRGRLMQSVPEGSMLSVSLDESEVADRLAGTGCAIATVNAPGACVVSGPTDAVAALAESYAEQEVTCRVLRTSHAFHSPMMDPILEEFAAAVAAVPRRAPRLRFLSNVTGLPITDEQATDPAYWATHLRQPVRFGACVAALLADGGEWALVECGPGRQLSGLARRQLPREAMAPLPSLPGPGERIRDVATLYAAVGRLWVAGVEPAEFGAPGRRVSLPTYPYQRKRHWVDPDPDGGVVVTAPRTGPLPLDDWFAVPTWRQLPPSPRPAPEPAQALVFVGGERGAALAGALRADGVSVTVAAPGDDVATDGVSWIVHAGALDAEPAGTDVDAAWRVQETGFFAVLRLVQALAGRHEDGDVRLDVLTTGAQDVLGPDLTRPEQATSIGLARVLPLELPWLSVRHVDVTDRTTSGQLAAELRSAGPSVALRSGRRWALDYEQVSLPANPDALREQGRYLVTGGLGGIGITLAEDLAERFRARLALVSRTGLPPRADWDTHLAVHGSTGRVGRAIEAVRRMERAGATVLVLAADVTDPVALRRVRDRVVAELGGLDGIVHAAGLAGGGMTEVKDHAVAERVLAPKLAGTLALRQAFGDLPLDFVALCSSVTGIVGGFGQVDYCAANAFLDAYARSDHGWPCRVLSLNWGGWQEVGMVVDGLAGAATPEVAEPVDHPLLGSRGESACWGVISPESQWLLDEHRIAGVGVVPGTGHLENARATVARCVPAPDDDAVVELTDVAFLEPLSVPDGSAAEYRVGLDGTEFTVTSLRDGVRREHVRGSGGWTRPSTVDALDLDAVKARCVRAADDGDNPFRTGGRTSMLTFGPRWAALGEVHVGDGEELALIEAPAGARADLDRWVLHPSLLDVATSFGSRGEGSYLPLSYGRVEVRAPLPARFYSHLRYTETSAEVLTADLTLVDETGTPLVVVGDFTLRRVDTDSVARNLAGPAQEQVPVAEPTAGRGIRPADGAEAFRRVLAADLGPQVVINTETVAELVARIGSTTTDTIAADEPAADPVAGTGAEPATELEAVLARIWGRTIGVDHVGVDDDFFELGGNSLVAVQLIAQIRKAVGVRLPMRSLFDAPTVAGLAVKVEQLRAAEPAEAPARTIPKLRRNA</sequence>
<dbReference type="PROSITE" id="PS52019">
    <property type="entry name" value="PKS_MFAS_DH"/>
    <property type="match status" value="1"/>
</dbReference>
<evidence type="ECO:0000256" key="8">
    <source>
        <dbReference type="ARBA" id="ARBA00023315"/>
    </source>
</evidence>
<dbReference type="InterPro" id="IPR016036">
    <property type="entry name" value="Malonyl_transacylase_ACP-bd"/>
</dbReference>
<dbReference type="FunFam" id="1.10.1200.10:FF:000016">
    <property type="entry name" value="Non-ribosomal peptide synthase"/>
    <property type="match status" value="1"/>
</dbReference>
<evidence type="ECO:0000256" key="9">
    <source>
        <dbReference type="PROSITE-ProRule" id="PRU01363"/>
    </source>
</evidence>
<keyword evidence="2" id="KW-0596">Phosphopantetheine</keyword>
<feature type="domain" description="Ketosynthase family 3 (KS3)" evidence="11">
    <location>
        <begin position="10"/>
        <end position="437"/>
    </location>
</feature>
<evidence type="ECO:0000256" key="3">
    <source>
        <dbReference type="ARBA" id="ARBA00022553"/>
    </source>
</evidence>
<dbReference type="Pfam" id="PF08659">
    <property type="entry name" value="KR"/>
    <property type="match status" value="1"/>
</dbReference>
<dbReference type="EMBL" id="JACHJN010000007">
    <property type="protein sequence ID" value="MBB5958242.1"/>
    <property type="molecule type" value="Genomic_DNA"/>
</dbReference>
<dbReference type="InterPro" id="IPR036736">
    <property type="entry name" value="ACP-like_sf"/>
</dbReference>
<dbReference type="SUPFAM" id="SSF52151">
    <property type="entry name" value="FabD/lysophospholipase-like"/>
    <property type="match status" value="1"/>
</dbReference>
<dbReference type="GO" id="GO:0004312">
    <property type="term" value="F:fatty acid synthase activity"/>
    <property type="evidence" value="ECO:0007669"/>
    <property type="project" value="TreeGrafter"/>
</dbReference>
<dbReference type="Gene3D" id="3.40.50.720">
    <property type="entry name" value="NAD(P)-binding Rossmann-like Domain"/>
    <property type="match status" value="1"/>
</dbReference>
<dbReference type="Pfam" id="PF02801">
    <property type="entry name" value="Ketoacyl-synt_C"/>
    <property type="match status" value="1"/>
</dbReference>
<dbReference type="Gene3D" id="3.40.50.1820">
    <property type="entry name" value="alpha/beta hydrolase"/>
    <property type="match status" value="1"/>
</dbReference>
<dbReference type="InterPro" id="IPR020806">
    <property type="entry name" value="PKS_PP-bd"/>
</dbReference>
<dbReference type="GO" id="GO:0006633">
    <property type="term" value="P:fatty acid biosynthetic process"/>
    <property type="evidence" value="ECO:0007669"/>
    <property type="project" value="TreeGrafter"/>
</dbReference>
<dbReference type="SMART" id="SM00823">
    <property type="entry name" value="PKS_PP"/>
    <property type="match status" value="1"/>
</dbReference>
<keyword evidence="6" id="KW-0443">Lipid metabolism</keyword>
<gene>
    <name evidence="13" type="ORF">FHS29_004850</name>
</gene>
<evidence type="ECO:0000259" key="12">
    <source>
        <dbReference type="PROSITE" id="PS52019"/>
    </source>
</evidence>
<evidence type="ECO:0000256" key="7">
    <source>
        <dbReference type="ARBA" id="ARBA00023268"/>
    </source>
</evidence>
<feature type="region of interest" description="N-terminal hotdog fold" evidence="9">
    <location>
        <begin position="1302"/>
        <end position="1433"/>
    </location>
</feature>
<dbReference type="Pfam" id="PF00109">
    <property type="entry name" value="ketoacyl-synt"/>
    <property type="match status" value="1"/>
</dbReference>
<dbReference type="PANTHER" id="PTHR43775:SF51">
    <property type="entry name" value="INACTIVE PHENOLPHTHIOCEROL SYNTHESIS POLYKETIDE SYNTHASE TYPE I PKS1-RELATED"/>
    <property type="match status" value="1"/>
</dbReference>
<organism evidence="13 14">
    <name type="scientific">Saccharothrix tamanrassetensis</name>
    <dbReference type="NCBI Taxonomy" id="1051531"/>
    <lineage>
        <taxon>Bacteria</taxon>
        <taxon>Bacillati</taxon>
        <taxon>Actinomycetota</taxon>
        <taxon>Actinomycetes</taxon>
        <taxon>Pseudonocardiales</taxon>
        <taxon>Pseudonocardiaceae</taxon>
        <taxon>Saccharothrix</taxon>
    </lineage>
</organism>
<dbReference type="PROSITE" id="PS52004">
    <property type="entry name" value="KS3_2"/>
    <property type="match status" value="1"/>
</dbReference>
<dbReference type="Pfam" id="PF00550">
    <property type="entry name" value="PP-binding"/>
    <property type="match status" value="1"/>
</dbReference>
<dbReference type="SMART" id="SM00827">
    <property type="entry name" value="PKS_AT"/>
    <property type="match status" value="1"/>
</dbReference>
<dbReference type="InterPro" id="IPR020841">
    <property type="entry name" value="PKS_Beta-ketoAc_synthase_dom"/>
</dbReference>
<comment type="caution">
    <text evidence="13">The sequence shown here is derived from an EMBL/GenBank/DDBJ whole genome shotgun (WGS) entry which is preliminary data.</text>
</comment>
<feature type="active site" description="Proton donor; for dehydratase activity" evidence="9">
    <location>
        <position position="1510"/>
    </location>
</feature>
<feature type="domain" description="Carrier" evidence="10">
    <location>
        <begin position="1667"/>
        <end position="1742"/>
    </location>
</feature>
<keyword evidence="5" id="KW-0276">Fatty acid metabolism</keyword>
<comment type="cofactor">
    <cofactor evidence="1">
        <name>pantetheine 4'-phosphate</name>
        <dbReference type="ChEBI" id="CHEBI:47942"/>
    </cofactor>
</comment>
<keyword evidence="3" id="KW-0597">Phosphoprotein</keyword>
<keyword evidence="14" id="KW-1185">Reference proteome</keyword>
<dbReference type="SMART" id="SM00822">
    <property type="entry name" value="PKS_KR"/>
    <property type="match status" value="1"/>
</dbReference>
<dbReference type="Pfam" id="PF21089">
    <property type="entry name" value="PKS_DH_N"/>
    <property type="match status" value="1"/>
</dbReference>
<dbReference type="InterPro" id="IPR050091">
    <property type="entry name" value="PKS_NRPS_Biosynth_Enz"/>
</dbReference>
<feature type="domain" description="PKS/mFAS DH" evidence="12">
    <location>
        <begin position="1302"/>
        <end position="1586"/>
    </location>
</feature>
<keyword evidence="8" id="KW-0012">Acyltransferase</keyword>
<dbReference type="InterPro" id="IPR042104">
    <property type="entry name" value="PKS_dehydratase_sf"/>
</dbReference>
<dbReference type="Gene3D" id="3.10.129.110">
    <property type="entry name" value="Polyketide synthase dehydratase"/>
    <property type="match status" value="1"/>
</dbReference>
<dbReference type="InterPro" id="IPR016039">
    <property type="entry name" value="Thiolase-like"/>
</dbReference>
<evidence type="ECO:0000259" key="10">
    <source>
        <dbReference type="PROSITE" id="PS50075"/>
    </source>
</evidence>
<dbReference type="InterPro" id="IPR009081">
    <property type="entry name" value="PP-bd_ACP"/>
</dbReference>
<feature type="active site" description="Proton acceptor; for dehydratase activity" evidence="9">
    <location>
        <position position="1344"/>
    </location>
</feature>
<dbReference type="Pfam" id="PF00698">
    <property type="entry name" value="Acyl_transf_1"/>
    <property type="match status" value="1"/>
</dbReference>
<evidence type="ECO:0000256" key="4">
    <source>
        <dbReference type="ARBA" id="ARBA00022679"/>
    </source>
</evidence>
<dbReference type="Gene3D" id="3.40.366.10">
    <property type="entry name" value="Malonyl-Coenzyme A Acyl Carrier Protein, domain 2"/>
    <property type="match status" value="1"/>
</dbReference>
<dbReference type="InterPro" id="IPR014030">
    <property type="entry name" value="Ketoacyl_synth_N"/>
</dbReference>
<keyword evidence="4 13" id="KW-0808">Transferase</keyword>
<dbReference type="SUPFAM" id="SSF47336">
    <property type="entry name" value="ACP-like"/>
    <property type="match status" value="1"/>
</dbReference>
<dbReference type="InterPro" id="IPR006162">
    <property type="entry name" value="Ppantetheine_attach_site"/>
</dbReference>
<protein>
    <submittedName>
        <fullName evidence="13">Acyl transferase domain-containing protein/acyl carrier protein</fullName>
    </submittedName>
</protein>
<dbReference type="CDD" id="cd00833">
    <property type="entry name" value="PKS"/>
    <property type="match status" value="1"/>
</dbReference>
<dbReference type="Proteomes" id="UP000547510">
    <property type="component" value="Unassembled WGS sequence"/>
</dbReference>
<dbReference type="InterPro" id="IPR049552">
    <property type="entry name" value="PKS_DH_N"/>
</dbReference>
<proteinExistence type="predicted"/>
<reference evidence="13 14" key="1">
    <citation type="submission" date="2020-08" db="EMBL/GenBank/DDBJ databases">
        <title>Genomic Encyclopedia of Type Strains, Phase III (KMG-III): the genomes of soil and plant-associated and newly described type strains.</title>
        <authorList>
            <person name="Whitman W."/>
        </authorList>
    </citation>
    <scope>NUCLEOTIDE SEQUENCE [LARGE SCALE GENOMIC DNA]</scope>
    <source>
        <strain evidence="13 14">CECT 8640</strain>
    </source>
</reference>
<dbReference type="InterPro" id="IPR001227">
    <property type="entry name" value="Ac_transferase_dom_sf"/>
</dbReference>
<evidence type="ECO:0000256" key="1">
    <source>
        <dbReference type="ARBA" id="ARBA00001957"/>
    </source>
</evidence>
<dbReference type="InterPro" id="IPR036291">
    <property type="entry name" value="NAD(P)-bd_dom_sf"/>
</dbReference>
<dbReference type="SUPFAM" id="SSF55048">
    <property type="entry name" value="Probable ACP-binding domain of malonyl-CoA ACP transacylase"/>
    <property type="match status" value="1"/>
</dbReference>
<dbReference type="RefSeq" id="WP_184694011.1">
    <property type="nucleotide sequence ID" value="NZ_JACHJN010000007.1"/>
</dbReference>
<dbReference type="Pfam" id="PF22621">
    <property type="entry name" value="CurL-like_PKS_C"/>
    <property type="match status" value="1"/>
</dbReference>
<dbReference type="InterPro" id="IPR049900">
    <property type="entry name" value="PKS_mFAS_DH"/>
</dbReference>
<evidence type="ECO:0000313" key="13">
    <source>
        <dbReference type="EMBL" id="MBB5958242.1"/>
    </source>
</evidence>
<dbReference type="InterPro" id="IPR049551">
    <property type="entry name" value="PKS_DH_C"/>
</dbReference>
<evidence type="ECO:0000313" key="14">
    <source>
        <dbReference type="Proteomes" id="UP000547510"/>
    </source>
</evidence>
<dbReference type="SUPFAM" id="SSF51735">
    <property type="entry name" value="NAD(P)-binding Rossmann-fold domains"/>
    <property type="match status" value="2"/>
</dbReference>
<dbReference type="PANTHER" id="PTHR43775">
    <property type="entry name" value="FATTY ACID SYNTHASE"/>
    <property type="match status" value="1"/>
</dbReference>
<dbReference type="Gene3D" id="3.40.47.10">
    <property type="match status" value="1"/>
</dbReference>
<feature type="region of interest" description="C-terminal hotdog fold" evidence="9">
    <location>
        <begin position="1447"/>
        <end position="1586"/>
    </location>
</feature>
<accession>A0A841CIA1</accession>
<dbReference type="Gene3D" id="3.30.70.3290">
    <property type="match status" value="1"/>
</dbReference>
<dbReference type="CDD" id="cd08953">
    <property type="entry name" value="KR_2_SDR_x"/>
    <property type="match status" value="1"/>
</dbReference>
<evidence type="ECO:0000256" key="2">
    <source>
        <dbReference type="ARBA" id="ARBA00022450"/>
    </source>
</evidence>
<evidence type="ECO:0000256" key="6">
    <source>
        <dbReference type="ARBA" id="ARBA00023098"/>
    </source>
</evidence>
<name>A0A841CIA1_9PSEU</name>
<dbReference type="FunFam" id="3.40.47.10:FF:000042">
    <property type="entry name" value="Polyketide synthase Pks13"/>
    <property type="match status" value="1"/>
</dbReference>
<dbReference type="InterPro" id="IPR014043">
    <property type="entry name" value="Acyl_transferase_dom"/>
</dbReference>
<keyword evidence="7" id="KW-0511">Multifunctional enzyme</keyword>
<dbReference type="GO" id="GO:0044550">
    <property type="term" value="P:secondary metabolite biosynthetic process"/>
    <property type="evidence" value="ECO:0007669"/>
    <property type="project" value="UniProtKB-ARBA"/>
</dbReference>
<dbReference type="PROSITE" id="PS00012">
    <property type="entry name" value="PHOSPHOPANTETHEINE"/>
    <property type="match status" value="1"/>
</dbReference>